<dbReference type="EMBL" id="JAPDRQ010000161">
    <property type="protein sequence ID" value="KAJ9653251.1"/>
    <property type="molecule type" value="Genomic_DNA"/>
</dbReference>
<evidence type="ECO:0000313" key="1">
    <source>
        <dbReference type="EMBL" id="KAJ9653251.1"/>
    </source>
</evidence>
<sequence>MDLERIKQNFRIRSGRTKNKKKPAKPTAAPPVAQGSSRPNNSLPNGTVAKEEQVKQEPQQQPQQQPKQEEKESQAPSQQQHPDPTPELTPEPTPESNSTSQIESADINDQRKEQVDINLDNVLQHRPGLPHAATGLPSSQQDQPNSSFAAPGLSRRMTEPHHSTASPSSEAGDFDLNPPKPRPRPPSIETLAELLFSSGHLNSLLHHPPQLARFSAFLQKYLPQDHPLLSQYLETQKAIKAVEYANAVAEGLKPKDTGDGTTTETRKLAAMLDPDFEAVCNAAFKALVGTALQRWVTYQLIKVCSDCLTNEITGRQSTPIMRDLVGGLSEVFCLTDPNQQDNPIIYASEEFYRLTGYGEDDVIGSNCRFLQGRKTNQDSVRRLKEAISKGDEIYETLLNYRRDGRPFINVLMIAPLHDNNGKVKYHIGAQVDVTGLVEGGRALDGFQRYLNRRNEGQRREERELARQNLDDEQRRKKRALARLRDLSEMFDLEESAVVRETSRANSLSRDDDDNRSLASMDRQKTPRRVLGDSDLSEDEEEAREQDREDAANWTLADSGNGRLSGKLPGIYDSFMLFRPYPSLRIVFVSPKLRKLGNVLQTPLLSHVAAPGGVLNGLTESLKAGVPVSAKLHFMPERGVKREGTRLKNGTKHEDGKNGKAIWVSCTPLLGSDERIGVWMCVVVERLKVGTSKRRPPVYQQQADEPSESFEQPTERVESVGRRAERPRKIEIPKRNFSNFRSQDQTANETTPEKDNAPIKPVRIDSQTEIKPSVEKSREPSTQRAHDTNSANHEGTPVSKQEREEDQTSSKPSTASPEELSGTNGHVSASRSPPADADPKAVISPIEEYQEPTHDVKASSVESPSYDPQDASGQDPTADEYVTTRSPTTPSPQNGRILIEEDSDTFADDPTRKAEQSRTDKSDSPSPVWSPASEIPPSIPSDAQLADEDDDLDIESPIHTRQSVDSPTEESASKGEDQPSSRTSSTHQTPPEPEPKIPPSVPATSEDQSQHPDRVEDEEDETLVGPVDTDAYADEQPAKSPDRPHSSRMRMDYLRAGSGRWQQGQNPRRVDLTKMNLSMFERGGASEDDGVTDADCARSPYSVD</sequence>
<gene>
    <name evidence="1" type="ORF">H2198_007554</name>
</gene>
<accession>A0ACC2ZZW6</accession>
<comment type="caution">
    <text evidence="1">The sequence shown here is derived from an EMBL/GenBank/DDBJ whole genome shotgun (WGS) entry which is preliminary data.</text>
</comment>
<organism evidence="1 2">
    <name type="scientific">Neophaeococcomyces mojaviensis</name>
    <dbReference type="NCBI Taxonomy" id="3383035"/>
    <lineage>
        <taxon>Eukaryota</taxon>
        <taxon>Fungi</taxon>
        <taxon>Dikarya</taxon>
        <taxon>Ascomycota</taxon>
        <taxon>Pezizomycotina</taxon>
        <taxon>Eurotiomycetes</taxon>
        <taxon>Chaetothyriomycetidae</taxon>
        <taxon>Chaetothyriales</taxon>
        <taxon>Chaetothyriales incertae sedis</taxon>
        <taxon>Neophaeococcomyces</taxon>
    </lineage>
</organism>
<keyword evidence="2" id="KW-1185">Reference proteome</keyword>
<dbReference type="Proteomes" id="UP001172386">
    <property type="component" value="Unassembled WGS sequence"/>
</dbReference>
<proteinExistence type="predicted"/>
<reference evidence="1" key="1">
    <citation type="submission" date="2022-10" db="EMBL/GenBank/DDBJ databases">
        <title>Culturing micro-colonial fungi from biological soil crusts in the Mojave desert and describing Neophaeococcomyces mojavensis, and introducing the new genera and species Taxawa tesnikishii.</title>
        <authorList>
            <person name="Kurbessoian T."/>
            <person name="Stajich J.E."/>
        </authorList>
    </citation>
    <scope>NUCLEOTIDE SEQUENCE</scope>
    <source>
        <strain evidence="1">JES_112</strain>
    </source>
</reference>
<protein>
    <submittedName>
        <fullName evidence="1">Uncharacterized protein</fullName>
    </submittedName>
</protein>
<name>A0ACC2ZZW6_9EURO</name>
<evidence type="ECO:0000313" key="2">
    <source>
        <dbReference type="Proteomes" id="UP001172386"/>
    </source>
</evidence>